<dbReference type="HOGENOM" id="CLU_2732631_0_0_11"/>
<accession>F4H7V2</accession>
<sequence length="71" mass="7848">MTDVSRTDRRPLPRAVLYGPVPWRAPRHTPGAATPPEPQPAVPGWVDPDERVACFEHRPSPQPTASWRASA</sequence>
<evidence type="ECO:0000256" key="1">
    <source>
        <dbReference type="SAM" id="MobiDB-lite"/>
    </source>
</evidence>
<dbReference type="GO" id="GO:0016787">
    <property type="term" value="F:hydrolase activity"/>
    <property type="evidence" value="ECO:0007669"/>
    <property type="project" value="UniProtKB-KW"/>
</dbReference>
<dbReference type="EMBL" id="CP002666">
    <property type="protein sequence ID" value="AEE45786.1"/>
    <property type="molecule type" value="Genomic_DNA"/>
</dbReference>
<dbReference type="Proteomes" id="UP000008460">
    <property type="component" value="Chromosome"/>
</dbReference>
<name>F4H7V2_CELFA</name>
<evidence type="ECO:0000313" key="3">
    <source>
        <dbReference type="Proteomes" id="UP000008460"/>
    </source>
</evidence>
<feature type="compositionally biased region" description="Basic and acidic residues" evidence="1">
    <location>
        <begin position="1"/>
        <end position="11"/>
    </location>
</feature>
<organism evidence="2 3">
    <name type="scientific">Cellulomonas fimi (strain ATCC 484 / DSM 20113 / JCM 1341 / CCUG 24087 / LMG 16345 / NBRC 15513 / NCIMB 8980 / NCTC 7547 / NRS-133)</name>
    <dbReference type="NCBI Taxonomy" id="590998"/>
    <lineage>
        <taxon>Bacteria</taxon>
        <taxon>Bacillati</taxon>
        <taxon>Actinomycetota</taxon>
        <taxon>Actinomycetes</taxon>
        <taxon>Micrococcales</taxon>
        <taxon>Cellulomonadaceae</taxon>
        <taxon>Cellulomonas</taxon>
    </lineage>
</organism>
<keyword evidence="3" id="KW-1185">Reference proteome</keyword>
<reference evidence="2 3" key="1">
    <citation type="submission" date="2011-04" db="EMBL/GenBank/DDBJ databases">
        <title>Complete sequence of Cellulomonas fimi ATCC 484.</title>
        <authorList>
            <consortium name="US DOE Joint Genome Institute"/>
            <person name="Lucas S."/>
            <person name="Han J."/>
            <person name="Lapidus A."/>
            <person name="Cheng J.-F."/>
            <person name="Goodwin L."/>
            <person name="Pitluck S."/>
            <person name="Peters L."/>
            <person name="Chertkov O."/>
            <person name="Detter J.C."/>
            <person name="Han C."/>
            <person name="Tapia R."/>
            <person name="Land M."/>
            <person name="Hauser L."/>
            <person name="Kyrpides N."/>
            <person name="Ivanova N."/>
            <person name="Ovchinnikova G."/>
            <person name="Pagani I."/>
            <person name="Mead D."/>
            <person name="Brumm P."/>
            <person name="Woyke T."/>
        </authorList>
    </citation>
    <scope>NUCLEOTIDE SEQUENCE [LARGE SCALE GENOMIC DNA]</scope>
    <source>
        <strain evidence="3">ATCC 484 / DSM 20113 / JCM 1341 / NBRC 15513 / NCIMB 8980 / NCTC 7547</strain>
    </source>
</reference>
<dbReference type="KEGG" id="cfi:Celf_1654"/>
<evidence type="ECO:0000313" key="2">
    <source>
        <dbReference type="EMBL" id="AEE45786.1"/>
    </source>
</evidence>
<protein>
    <submittedName>
        <fullName evidence="2">Metal dependent phosphohydrolase</fullName>
    </submittedName>
</protein>
<proteinExistence type="predicted"/>
<feature type="region of interest" description="Disordered" evidence="1">
    <location>
        <begin position="1"/>
        <end position="42"/>
    </location>
</feature>
<dbReference type="RefSeq" id="WP_013770812.1">
    <property type="nucleotide sequence ID" value="NC_015514.1"/>
</dbReference>
<dbReference type="STRING" id="590998.Celf_1654"/>
<keyword evidence="2" id="KW-0378">Hydrolase</keyword>
<gene>
    <name evidence="2" type="ordered locus">Celf_1654</name>
</gene>
<dbReference type="AlphaFoldDB" id="F4H7V2"/>